<dbReference type="InParanoid" id="A0A4R2PRD1"/>
<dbReference type="Proteomes" id="UP000295399">
    <property type="component" value="Unassembled WGS sequence"/>
</dbReference>
<organism evidence="2 3">
    <name type="scientific">Rhodothalassium salexigens DSM 2132</name>
    <dbReference type="NCBI Taxonomy" id="1188247"/>
    <lineage>
        <taxon>Bacteria</taxon>
        <taxon>Pseudomonadati</taxon>
        <taxon>Pseudomonadota</taxon>
        <taxon>Alphaproteobacteria</taxon>
        <taxon>Rhodothalassiales</taxon>
        <taxon>Rhodothalassiaceae</taxon>
        <taxon>Rhodothalassium</taxon>
    </lineage>
</organism>
<comment type="caution">
    <text evidence="2">The sequence shown here is derived from an EMBL/GenBank/DDBJ whole genome shotgun (WGS) entry which is preliminary data.</text>
</comment>
<evidence type="ECO:0000256" key="1">
    <source>
        <dbReference type="SAM" id="MobiDB-lite"/>
    </source>
</evidence>
<dbReference type="OrthoDB" id="8478543at2"/>
<evidence type="ECO:0000313" key="3">
    <source>
        <dbReference type="Proteomes" id="UP000295399"/>
    </source>
</evidence>
<proteinExistence type="predicted"/>
<keyword evidence="3" id="KW-1185">Reference proteome</keyword>
<accession>A0A4R2PRD1</accession>
<gene>
    <name evidence="2" type="ORF">EV659_101186</name>
</gene>
<dbReference type="RefSeq" id="WP_132706618.1">
    <property type="nucleotide sequence ID" value="NZ_JACIGF010000001.1"/>
</dbReference>
<dbReference type="InterPro" id="IPR009922">
    <property type="entry name" value="DUF1457"/>
</dbReference>
<evidence type="ECO:0000313" key="2">
    <source>
        <dbReference type="EMBL" id="TCP38287.1"/>
    </source>
</evidence>
<reference evidence="2 3" key="1">
    <citation type="submission" date="2019-03" db="EMBL/GenBank/DDBJ databases">
        <title>Genomic Encyclopedia of Type Strains, Phase IV (KMG-IV): sequencing the most valuable type-strain genomes for metagenomic binning, comparative biology and taxonomic classification.</title>
        <authorList>
            <person name="Goeker M."/>
        </authorList>
    </citation>
    <scope>NUCLEOTIDE SEQUENCE [LARGE SCALE GENOMIC DNA]</scope>
    <source>
        <strain evidence="2 3">DSM 2132</strain>
    </source>
</reference>
<dbReference type="Pfam" id="PF07310">
    <property type="entry name" value="PAS_5"/>
    <property type="match status" value="1"/>
</dbReference>
<dbReference type="AlphaFoldDB" id="A0A4R2PRD1"/>
<feature type="region of interest" description="Disordered" evidence="1">
    <location>
        <begin position="175"/>
        <end position="216"/>
    </location>
</feature>
<protein>
    <submittedName>
        <fullName evidence="2">PAS domain-containing protein</fullName>
    </submittedName>
</protein>
<name>A0A4R2PRD1_RHOSA</name>
<sequence>MLQQPSNRWLLEHWLSLRPDGALVPPKSAFRPEAFVERRLLPYISVIELVDDSLAIVRLAGTALRERYGWETTGRNFYELYDPQVRARTAAVLRQVFDFPYVQVTEMNQHRSDAPDLVTRVETLTCPMRNDSNGRPILLSCETALYDDPWLDVRASEVKVDRLEVLSRRFVDVGAGVPEAAPPPRPNRGPTPKAPPEASPEAIPDGPMHRRSQQAD</sequence>
<feature type="compositionally biased region" description="Pro residues" evidence="1">
    <location>
        <begin position="180"/>
        <end position="198"/>
    </location>
</feature>
<dbReference type="EMBL" id="SLXO01000001">
    <property type="protein sequence ID" value="TCP38287.1"/>
    <property type="molecule type" value="Genomic_DNA"/>
</dbReference>